<evidence type="ECO:0000313" key="1">
    <source>
        <dbReference type="EMBL" id="QJA92994.1"/>
    </source>
</evidence>
<name>A0A6M3LHZ9_9ZZZZ</name>
<accession>A0A6M3LHZ9</accession>
<reference evidence="1" key="1">
    <citation type="submission" date="2020-03" db="EMBL/GenBank/DDBJ databases">
        <title>The deep terrestrial virosphere.</title>
        <authorList>
            <person name="Holmfeldt K."/>
            <person name="Nilsson E."/>
            <person name="Simone D."/>
            <person name="Lopez-Fernandez M."/>
            <person name="Wu X."/>
            <person name="de Brujin I."/>
            <person name="Lundin D."/>
            <person name="Andersson A."/>
            <person name="Bertilsson S."/>
            <person name="Dopson M."/>
        </authorList>
    </citation>
    <scope>NUCLEOTIDE SEQUENCE</scope>
    <source>
        <strain evidence="1">MM415B04395</strain>
    </source>
</reference>
<proteinExistence type="predicted"/>
<protein>
    <submittedName>
        <fullName evidence="1">Uncharacterized protein</fullName>
    </submittedName>
</protein>
<gene>
    <name evidence="1" type="ORF">MM415B04395_0010</name>
</gene>
<dbReference type="EMBL" id="MT143113">
    <property type="protein sequence ID" value="QJA92994.1"/>
    <property type="molecule type" value="Genomic_DNA"/>
</dbReference>
<sequence>MDTSAENIKKCEKAEEIQAIYFNSLDEHLKLLPSFIFDKRTRRVSIEIWAPPTLQAELNITGHSVVISIERDRPLGINFQKKTRTGLKVVSGSPGRINYKR</sequence>
<dbReference type="AlphaFoldDB" id="A0A6M3LHZ9"/>
<organism evidence="1">
    <name type="scientific">viral metagenome</name>
    <dbReference type="NCBI Taxonomy" id="1070528"/>
    <lineage>
        <taxon>unclassified sequences</taxon>
        <taxon>metagenomes</taxon>
        <taxon>organismal metagenomes</taxon>
    </lineage>
</organism>